<gene>
    <name evidence="1" type="ORF">DPMN_055066</name>
</gene>
<proteinExistence type="predicted"/>
<sequence>MSLRGSVIGNVLIFSGGSVIDGAVTYYSKDRVSLDAVEFPRGSFGTNALSLP</sequence>
<name>A0A9D4HTP7_DREPO</name>
<reference evidence="1" key="1">
    <citation type="journal article" date="2019" name="bioRxiv">
        <title>The Genome of the Zebra Mussel, Dreissena polymorpha: A Resource for Invasive Species Research.</title>
        <authorList>
            <person name="McCartney M.A."/>
            <person name="Auch B."/>
            <person name="Kono T."/>
            <person name="Mallez S."/>
            <person name="Zhang Y."/>
            <person name="Obille A."/>
            <person name="Becker A."/>
            <person name="Abrahante J.E."/>
            <person name="Garbe J."/>
            <person name="Badalamenti J.P."/>
            <person name="Herman A."/>
            <person name="Mangelson H."/>
            <person name="Liachko I."/>
            <person name="Sullivan S."/>
            <person name="Sone E.D."/>
            <person name="Koren S."/>
            <person name="Silverstein K.A.T."/>
            <person name="Beckman K.B."/>
            <person name="Gohl D.M."/>
        </authorList>
    </citation>
    <scope>NUCLEOTIDE SEQUENCE</scope>
    <source>
        <strain evidence="1">Duluth1</strain>
        <tissue evidence="1">Whole animal</tissue>
    </source>
</reference>
<accession>A0A9D4HTP7</accession>
<comment type="caution">
    <text evidence="1">The sequence shown here is derived from an EMBL/GenBank/DDBJ whole genome shotgun (WGS) entry which is preliminary data.</text>
</comment>
<dbReference type="EMBL" id="JAIWYP010000012">
    <property type="protein sequence ID" value="KAH3729103.1"/>
    <property type="molecule type" value="Genomic_DNA"/>
</dbReference>
<dbReference type="Proteomes" id="UP000828390">
    <property type="component" value="Unassembled WGS sequence"/>
</dbReference>
<evidence type="ECO:0000313" key="1">
    <source>
        <dbReference type="EMBL" id="KAH3729103.1"/>
    </source>
</evidence>
<reference evidence="1" key="2">
    <citation type="submission" date="2020-11" db="EMBL/GenBank/DDBJ databases">
        <authorList>
            <person name="McCartney M.A."/>
            <person name="Auch B."/>
            <person name="Kono T."/>
            <person name="Mallez S."/>
            <person name="Becker A."/>
            <person name="Gohl D.M."/>
            <person name="Silverstein K.A.T."/>
            <person name="Koren S."/>
            <person name="Bechman K.B."/>
            <person name="Herman A."/>
            <person name="Abrahante J.E."/>
            <person name="Garbe J."/>
        </authorList>
    </citation>
    <scope>NUCLEOTIDE SEQUENCE</scope>
    <source>
        <strain evidence="1">Duluth1</strain>
        <tissue evidence="1">Whole animal</tissue>
    </source>
</reference>
<organism evidence="1 2">
    <name type="scientific">Dreissena polymorpha</name>
    <name type="common">Zebra mussel</name>
    <name type="synonym">Mytilus polymorpha</name>
    <dbReference type="NCBI Taxonomy" id="45954"/>
    <lineage>
        <taxon>Eukaryota</taxon>
        <taxon>Metazoa</taxon>
        <taxon>Spiralia</taxon>
        <taxon>Lophotrochozoa</taxon>
        <taxon>Mollusca</taxon>
        <taxon>Bivalvia</taxon>
        <taxon>Autobranchia</taxon>
        <taxon>Heteroconchia</taxon>
        <taxon>Euheterodonta</taxon>
        <taxon>Imparidentia</taxon>
        <taxon>Neoheterodontei</taxon>
        <taxon>Myida</taxon>
        <taxon>Dreissenoidea</taxon>
        <taxon>Dreissenidae</taxon>
        <taxon>Dreissena</taxon>
    </lineage>
</organism>
<keyword evidence="2" id="KW-1185">Reference proteome</keyword>
<protein>
    <submittedName>
        <fullName evidence="1">Uncharacterized protein</fullName>
    </submittedName>
</protein>
<evidence type="ECO:0000313" key="2">
    <source>
        <dbReference type="Proteomes" id="UP000828390"/>
    </source>
</evidence>
<dbReference type="AlphaFoldDB" id="A0A9D4HTP7"/>